<dbReference type="Gene3D" id="6.10.340.10">
    <property type="match status" value="1"/>
</dbReference>
<dbReference type="SUPFAM" id="SSF55874">
    <property type="entry name" value="ATPase domain of HSP90 chaperone/DNA topoisomerase II/histidine kinase"/>
    <property type="match status" value="1"/>
</dbReference>
<dbReference type="FunFam" id="3.30.565.10:FF:000006">
    <property type="entry name" value="Sensor histidine kinase WalK"/>
    <property type="match status" value="1"/>
</dbReference>
<dbReference type="SMART" id="SM00387">
    <property type="entry name" value="HATPase_c"/>
    <property type="match status" value="1"/>
</dbReference>
<feature type="domain" description="Histidine kinase" evidence="9">
    <location>
        <begin position="382"/>
        <end position="599"/>
    </location>
</feature>
<dbReference type="PROSITE" id="PS50885">
    <property type="entry name" value="HAMP"/>
    <property type="match status" value="1"/>
</dbReference>
<keyword evidence="8" id="KW-0472">Membrane</keyword>
<evidence type="ECO:0000256" key="3">
    <source>
        <dbReference type="ARBA" id="ARBA00012438"/>
    </source>
</evidence>
<proteinExistence type="predicted"/>
<dbReference type="InterPro" id="IPR003660">
    <property type="entry name" value="HAMP_dom"/>
</dbReference>
<dbReference type="InterPro" id="IPR036097">
    <property type="entry name" value="HisK_dim/P_sf"/>
</dbReference>
<dbReference type="EMBL" id="JABBGG010000003">
    <property type="protein sequence ID" value="NML60822.1"/>
    <property type="molecule type" value="Genomic_DNA"/>
</dbReference>
<dbReference type="SMART" id="SM00448">
    <property type="entry name" value="REC"/>
    <property type="match status" value="1"/>
</dbReference>
<evidence type="ECO:0000259" key="11">
    <source>
        <dbReference type="PROSITE" id="PS50885"/>
    </source>
</evidence>
<reference evidence="12 13" key="1">
    <citation type="submission" date="2020-04" db="EMBL/GenBank/DDBJ databases">
        <title>Massilia sp. RP-1-19 isolated from soil.</title>
        <authorList>
            <person name="Dahal R.H."/>
        </authorList>
    </citation>
    <scope>NUCLEOTIDE SEQUENCE [LARGE SCALE GENOMIC DNA]</scope>
    <source>
        <strain evidence="12 13">RP-1-19</strain>
    </source>
</reference>
<feature type="transmembrane region" description="Helical" evidence="8">
    <location>
        <begin position="6"/>
        <end position="29"/>
    </location>
</feature>
<evidence type="ECO:0000256" key="5">
    <source>
        <dbReference type="ARBA" id="ARBA00022679"/>
    </source>
</evidence>
<feature type="domain" description="HAMP" evidence="11">
    <location>
        <begin position="294"/>
        <end position="346"/>
    </location>
</feature>
<dbReference type="Pfam" id="PF00072">
    <property type="entry name" value="Response_reg"/>
    <property type="match status" value="1"/>
</dbReference>
<dbReference type="Pfam" id="PF02518">
    <property type="entry name" value="HATPase_c"/>
    <property type="match status" value="1"/>
</dbReference>
<protein>
    <recommendedName>
        <fullName evidence="3">histidine kinase</fullName>
        <ecNumber evidence="3">2.7.13.3</ecNumber>
    </recommendedName>
</protein>
<name>A0A848HIE5_9BURK</name>
<dbReference type="CDD" id="cd18774">
    <property type="entry name" value="PDC2_HK_sensor"/>
    <property type="match status" value="1"/>
</dbReference>
<dbReference type="Gene3D" id="3.30.565.10">
    <property type="entry name" value="Histidine kinase-like ATPase, C-terminal domain"/>
    <property type="match status" value="1"/>
</dbReference>
<comment type="caution">
    <text evidence="12">The sequence shown here is derived from an EMBL/GenBank/DDBJ whole genome shotgun (WGS) entry which is preliminary data.</text>
</comment>
<evidence type="ECO:0000256" key="4">
    <source>
        <dbReference type="ARBA" id="ARBA00022553"/>
    </source>
</evidence>
<feature type="transmembrane region" description="Helical" evidence="8">
    <location>
        <begin position="266"/>
        <end position="292"/>
    </location>
</feature>
<dbReference type="InterPro" id="IPR004358">
    <property type="entry name" value="Sig_transdc_His_kin-like_C"/>
</dbReference>
<dbReference type="SUPFAM" id="SSF47384">
    <property type="entry name" value="Homodimeric domain of signal transducing histidine kinase"/>
    <property type="match status" value="1"/>
</dbReference>
<accession>A0A848HIE5</accession>
<organism evidence="12 13">
    <name type="scientific">Massilia polaris</name>
    <dbReference type="NCBI Taxonomy" id="2728846"/>
    <lineage>
        <taxon>Bacteria</taxon>
        <taxon>Pseudomonadati</taxon>
        <taxon>Pseudomonadota</taxon>
        <taxon>Betaproteobacteria</taxon>
        <taxon>Burkholderiales</taxon>
        <taxon>Oxalobacteraceae</taxon>
        <taxon>Telluria group</taxon>
        <taxon>Massilia</taxon>
    </lineage>
</organism>
<dbReference type="Pfam" id="PF00512">
    <property type="entry name" value="HisKA"/>
    <property type="match status" value="1"/>
</dbReference>
<keyword evidence="13" id="KW-1185">Reference proteome</keyword>
<dbReference type="PROSITE" id="PS50109">
    <property type="entry name" value="HIS_KIN"/>
    <property type="match status" value="1"/>
</dbReference>
<dbReference type="InterPro" id="IPR001789">
    <property type="entry name" value="Sig_transdc_resp-reg_receiver"/>
</dbReference>
<gene>
    <name evidence="12" type="ORF">HHL21_06925</name>
</gene>
<keyword evidence="6" id="KW-0418">Kinase</keyword>
<dbReference type="Gene3D" id="1.10.287.130">
    <property type="match status" value="1"/>
</dbReference>
<dbReference type="SMART" id="SM00304">
    <property type="entry name" value="HAMP"/>
    <property type="match status" value="1"/>
</dbReference>
<feature type="domain" description="Response regulatory" evidence="10">
    <location>
        <begin position="618"/>
        <end position="731"/>
    </location>
</feature>
<dbReference type="InterPro" id="IPR036890">
    <property type="entry name" value="HATPase_C_sf"/>
</dbReference>
<dbReference type="PANTHER" id="PTHR43547:SF2">
    <property type="entry name" value="HYBRID SIGNAL TRANSDUCTION HISTIDINE KINASE C"/>
    <property type="match status" value="1"/>
</dbReference>
<dbReference type="GO" id="GO:0000155">
    <property type="term" value="F:phosphorelay sensor kinase activity"/>
    <property type="evidence" value="ECO:0007669"/>
    <property type="project" value="InterPro"/>
</dbReference>
<evidence type="ECO:0000259" key="9">
    <source>
        <dbReference type="PROSITE" id="PS50109"/>
    </source>
</evidence>
<dbReference type="Gene3D" id="3.40.50.2300">
    <property type="match status" value="1"/>
</dbReference>
<comment type="catalytic activity">
    <reaction evidence="1">
        <text>ATP + protein L-histidine = ADP + protein N-phospho-L-histidine.</text>
        <dbReference type="EC" id="2.7.13.3"/>
    </reaction>
</comment>
<keyword evidence="4 7" id="KW-0597">Phosphoprotein</keyword>
<dbReference type="PRINTS" id="PR00344">
    <property type="entry name" value="BCTRLSENSOR"/>
</dbReference>
<dbReference type="GO" id="GO:0005886">
    <property type="term" value="C:plasma membrane"/>
    <property type="evidence" value="ECO:0007669"/>
    <property type="project" value="UniProtKB-SubCell"/>
</dbReference>
<evidence type="ECO:0000256" key="1">
    <source>
        <dbReference type="ARBA" id="ARBA00000085"/>
    </source>
</evidence>
<evidence type="ECO:0000256" key="8">
    <source>
        <dbReference type="SAM" id="Phobius"/>
    </source>
</evidence>
<dbReference type="CDD" id="cd00082">
    <property type="entry name" value="HisKA"/>
    <property type="match status" value="1"/>
</dbReference>
<dbReference type="InterPro" id="IPR003594">
    <property type="entry name" value="HATPase_dom"/>
</dbReference>
<evidence type="ECO:0000259" key="10">
    <source>
        <dbReference type="PROSITE" id="PS50110"/>
    </source>
</evidence>
<keyword evidence="8" id="KW-0812">Transmembrane</keyword>
<evidence type="ECO:0000256" key="6">
    <source>
        <dbReference type="ARBA" id="ARBA00022777"/>
    </source>
</evidence>
<evidence type="ECO:0000256" key="2">
    <source>
        <dbReference type="ARBA" id="ARBA00004429"/>
    </source>
</evidence>
<evidence type="ECO:0000256" key="7">
    <source>
        <dbReference type="PROSITE-ProRule" id="PRU00169"/>
    </source>
</evidence>
<evidence type="ECO:0000313" key="12">
    <source>
        <dbReference type="EMBL" id="NML60822.1"/>
    </source>
</evidence>
<dbReference type="EC" id="2.7.13.3" evidence="3"/>
<dbReference type="RefSeq" id="WP_169464535.1">
    <property type="nucleotide sequence ID" value="NZ_JABBGG010000003.1"/>
</dbReference>
<evidence type="ECO:0000313" key="13">
    <source>
        <dbReference type="Proteomes" id="UP000583752"/>
    </source>
</evidence>
<dbReference type="InterPro" id="IPR005467">
    <property type="entry name" value="His_kinase_dom"/>
</dbReference>
<keyword evidence="5" id="KW-0808">Transferase</keyword>
<dbReference type="Proteomes" id="UP000583752">
    <property type="component" value="Unassembled WGS sequence"/>
</dbReference>
<keyword evidence="8" id="KW-1133">Transmembrane helix</keyword>
<dbReference type="SMART" id="SM00388">
    <property type="entry name" value="HisKA"/>
    <property type="match status" value="1"/>
</dbReference>
<dbReference type="CDD" id="cd17580">
    <property type="entry name" value="REC_2_DhkD-like"/>
    <property type="match status" value="1"/>
</dbReference>
<dbReference type="SUPFAM" id="SSF52172">
    <property type="entry name" value="CheY-like"/>
    <property type="match status" value="1"/>
</dbReference>
<dbReference type="AlphaFoldDB" id="A0A848HIE5"/>
<dbReference type="InterPro" id="IPR003661">
    <property type="entry name" value="HisK_dim/P_dom"/>
</dbReference>
<feature type="modified residue" description="4-aspartylphosphate" evidence="7">
    <location>
        <position position="667"/>
    </location>
</feature>
<dbReference type="PROSITE" id="PS50110">
    <property type="entry name" value="RESPONSE_REGULATORY"/>
    <property type="match status" value="1"/>
</dbReference>
<dbReference type="PANTHER" id="PTHR43547">
    <property type="entry name" value="TWO-COMPONENT HISTIDINE KINASE"/>
    <property type="match status" value="1"/>
</dbReference>
<comment type="subcellular location">
    <subcellularLocation>
        <location evidence="2">Cell inner membrane</location>
        <topology evidence="2">Multi-pass membrane protein</topology>
    </subcellularLocation>
</comment>
<dbReference type="InterPro" id="IPR011006">
    <property type="entry name" value="CheY-like_superfamily"/>
</dbReference>
<sequence>MKLRAHYFLLAFCIVIPVAICCSIALNMLRNAERESAIQRIHESARLTALVVDADIDRAKAVLQVLANSQALAHGDRKRFHQEALAANAGPGAWIILYDKTGQQLINTRHPFGRPLPRRPDPEQVAALLANGKVNVSGMRWGAELNNNFVMVERAIESPSGERYVIGQAFSPAFFTHAFSNSAIPSTWLVGIFDANGVYIARRYEAEKFVGKAVPPHVLAAFNSAPNGNLPSKTAKGARLYNVFTHSALSSWTIAIGAPVKELDDAVWNGIGVVAIGLLIAILGALTLTMMTGRRLVAFIRRASDAARSLGRGDTVATLPPSIIDELDELNVAIMDASRRLQSEMRSRADAESDRNTLLVLEKNARAKAEQQNSAKDEFLAMLGHELRNPLSAVTSAVSILESGRPLRDEIVQRTHGVLRRQTDHLRKLVDDLLEVNRALMGKLILDKAPADLAAVTQRCVETLQASGRTDGFELRVSTEPAPVLADTTRLLQVIDNILDNAIKYSPAGGRIEVTVRSADGHAELQVRDSGLGINPELLPSVFDVFVQGAQTLQRAQGGLGIGLSLVRRLVGMHEGSVTIASAGAGQGCIVTVRLPLLASRALPAPEAPAAMAAPGRRVLLIEDNEDARDMMAMLLELRSCIVYTAENGPDGIALALARQPEIALIDIGLGEMDGYAVARALKANPLTARIVLVALTGYGTGADRRRAFDAGFDQHCTKPIKPDELDAILA</sequence>